<dbReference type="Gene3D" id="1.50.10.10">
    <property type="match status" value="1"/>
</dbReference>
<comment type="caution">
    <text evidence="6">The sequence shown here is derived from an EMBL/GenBank/DDBJ whole genome shotgun (WGS) entry which is preliminary data.</text>
</comment>
<dbReference type="EMBL" id="JACWLN010000001">
    <property type="protein sequence ID" value="MBD1259277.1"/>
    <property type="molecule type" value="Genomic_DNA"/>
</dbReference>
<evidence type="ECO:0000256" key="3">
    <source>
        <dbReference type="ARBA" id="ARBA00022824"/>
    </source>
</evidence>
<keyword evidence="5" id="KW-0378">Hydrolase</keyword>
<evidence type="ECO:0000313" key="7">
    <source>
        <dbReference type="Proteomes" id="UP000245667"/>
    </source>
</evidence>
<dbReference type="PANTHER" id="PTHR45679">
    <property type="entry name" value="ER DEGRADATION-ENHANCING ALPHA-MANNOSIDASE-LIKE PROTEIN 2"/>
    <property type="match status" value="1"/>
</dbReference>
<reference evidence="6 7" key="1">
    <citation type="submission" date="2018-05" db="EMBL/GenBank/DDBJ databases">
        <title>Genomic Encyclopedia of Archaeal and Bacterial Type Strains, Phase II (KMG-II): from individual species to whole genera.</title>
        <authorList>
            <person name="Goeker M."/>
        </authorList>
    </citation>
    <scope>NUCLEOTIDE SEQUENCE [LARGE SCALE GENOMIC DNA]</scope>
    <source>
        <strain evidence="6 7">DSM 23514</strain>
    </source>
</reference>
<dbReference type="GO" id="GO:1904380">
    <property type="term" value="P:endoplasmic reticulum mannose trimming"/>
    <property type="evidence" value="ECO:0007669"/>
    <property type="project" value="InterPro"/>
</dbReference>
<accession>A0A316E2F7</accession>
<sequence length="480" mass="55441">MKNIVLKALVVLSFVSCKSEVNSSKVGTPGKEKDSAITALQAEIKAETLRSWNDYRTYAWGHDVLLPLSKKSFDWYEHSLGISPIDAYSTLKVMGLDKEAKEIEDYALAMDFDKDQYVQVFEVNIRILGGLLSMYHYTRNEAILEKARDFGDRILPAFDSPTGIPFHSVNLRTGKTGGNHGEGKGDVVNVAQAATYLFEFGILSYYTKDPKYYQAAKGATKAVFERKSEIGLPGENINVVTGEWEGTQWHHLQAGVDAYYEYMYKSYMIFPDPEIKEIWDYSLDKINTYLLDEYKGRTFYTIVDMHTGENLKRSVSLYDAFWPAIQAVSGDVEAAEKSEATWDWLWDKYEMLPTRYHYGKDTVEYANFEINPEIIESAYYLHEITGKDEYMDMLQKYWRDIKKHCKGEVAFHSINDVRTKEPKDYLATYFFAETMKYFYIGFSQGDFVFEDHVFNTEAHTFKKSDFDAEQAPERLGYQVK</sequence>
<dbReference type="Proteomes" id="UP000245667">
    <property type="component" value="Unassembled WGS sequence"/>
</dbReference>
<dbReference type="RefSeq" id="WP_170117797.1">
    <property type="nucleotide sequence ID" value="NZ_JACWLN010000001.1"/>
</dbReference>
<dbReference type="InterPro" id="IPR036026">
    <property type="entry name" value="Seven-hairpin_glycosidases"/>
</dbReference>
<dbReference type="GO" id="GO:0005509">
    <property type="term" value="F:calcium ion binding"/>
    <property type="evidence" value="ECO:0007669"/>
    <property type="project" value="InterPro"/>
</dbReference>
<dbReference type="InterPro" id="IPR012341">
    <property type="entry name" value="6hp_glycosidase-like_sf"/>
</dbReference>
<keyword evidence="8" id="KW-1185">Reference proteome</keyword>
<keyword evidence="4" id="KW-0325">Glycoprotein</keyword>
<dbReference type="Pfam" id="PF01532">
    <property type="entry name" value="Glyco_hydro_47"/>
    <property type="match status" value="1"/>
</dbReference>
<gene>
    <name evidence="5" type="ORF">HZY62_01650</name>
    <name evidence="6" type="ORF">LX92_01203</name>
</gene>
<name>A0A316E2F7_9FLAO</name>
<evidence type="ECO:0000313" key="8">
    <source>
        <dbReference type="Proteomes" id="UP000651837"/>
    </source>
</evidence>
<dbReference type="PRINTS" id="PR00747">
    <property type="entry name" value="GLYHDRLASE47"/>
</dbReference>
<dbReference type="GO" id="GO:0005975">
    <property type="term" value="P:carbohydrate metabolic process"/>
    <property type="evidence" value="ECO:0007669"/>
    <property type="project" value="InterPro"/>
</dbReference>
<keyword evidence="3" id="KW-0256">Endoplasmic reticulum</keyword>
<dbReference type="PANTHER" id="PTHR45679:SF6">
    <property type="entry name" value="ER DEGRADATION-ENHANCING ALPHA-MANNOSIDASE-LIKE PROTEIN 2"/>
    <property type="match status" value="1"/>
</dbReference>
<dbReference type="AlphaFoldDB" id="A0A316E2F7"/>
<protein>
    <submittedName>
        <fullName evidence="5">Glycoside hydrolase family 47 protein</fullName>
    </submittedName>
    <submittedName>
        <fullName evidence="6">Mannosidase alpha-like ER degradation enhancer 2</fullName>
    </submittedName>
</protein>
<dbReference type="Proteomes" id="UP000651837">
    <property type="component" value="Unassembled WGS sequence"/>
</dbReference>
<evidence type="ECO:0000256" key="4">
    <source>
        <dbReference type="ARBA" id="ARBA00023180"/>
    </source>
</evidence>
<dbReference type="GO" id="GO:0004571">
    <property type="term" value="F:mannosyl-oligosaccharide 1,2-alpha-mannosidase activity"/>
    <property type="evidence" value="ECO:0007669"/>
    <property type="project" value="InterPro"/>
</dbReference>
<dbReference type="InterPro" id="IPR044674">
    <property type="entry name" value="EDEM1/2/3"/>
</dbReference>
<evidence type="ECO:0000313" key="5">
    <source>
        <dbReference type="EMBL" id="MBD1259277.1"/>
    </source>
</evidence>
<evidence type="ECO:0000256" key="2">
    <source>
        <dbReference type="ARBA" id="ARBA00007658"/>
    </source>
</evidence>
<evidence type="ECO:0000256" key="1">
    <source>
        <dbReference type="ARBA" id="ARBA00004240"/>
    </source>
</evidence>
<comment type="subcellular location">
    <subcellularLocation>
        <location evidence="1">Endoplasmic reticulum</location>
    </subcellularLocation>
</comment>
<proteinExistence type="inferred from homology"/>
<comment type="similarity">
    <text evidence="2">Belongs to the glycosyl hydrolase 47 family.</text>
</comment>
<dbReference type="InterPro" id="IPR001382">
    <property type="entry name" value="Glyco_hydro_47"/>
</dbReference>
<dbReference type="EMBL" id="QGGQ01000002">
    <property type="protein sequence ID" value="PWK24837.1"/>
    <property type="molecule type" value="Genomic_DNA"/>
</dbReference>
<dbReference type="GO" id="GO:0016020">
    <property type="term" value="C:membrane"/>
    <property type="evidence" value="ECO:0007669"/>
    <property type="project" value="InterPro"/>
</dbReference>
<evidence type="ECO:0000313" key="6">
    <source>
        <dbReference type="EMBL" id="PWK24837.1"/>
    </source>
</evidence>
<reference evidence="5 8" key="2">
    <citation type="submission" date="2020-07" db="EMBL/GenBank/DDBJ databases">
        <title>The draft genome sequence of Maribacter polysiphoniae KCTC 22021.</title>
        <authorList>
            <person name="Mu L."/>
        </authorList>
    </citation>
    <scope>NUCLEOTIDE SEQUENCE [LARGE SCALE GENOMIC DNA]</scope>
    <source>
        <strain evidence="5 8">KCTC 22021</strain>
    </source>
</reference>
<dbReference type="SUPFAM" id="SSF48225">
    <property type="entry name" value="Seven-hairpin glycosidases"/>
    <property type="match status" value="1"/>
</dbReference>
<organism evidence="6 7">
    <name type="scientific">Maribacter polysiphoniae</name>
    <dbReference type="NCBI Taxonomy" id="429344"/>
    <lineage>
        <taxon>Bacteria</taxon>
        <taxon>Pseudomonadati</taxon>
        <taxon>Bacteroidota</taxon>
        <taxon>Flavobacteriia</taxon>
        <taxon>Flavobacteriales</taxon>
        <taxon>Flavobacteriaceae</taxon>
        <taxon>Maribacter</taxon>
    </lineage>
</organism>